<protein>
    <submittedName>
        <fullName evidence="9">Alpha-1,2-mannosyltransferase</fullName>
    </submittedName>
</protein>
<dbReference type="AlphaFoldDB" id="A0A1G9MIC6"/>
<evidence type="ECO:0000256" key="1">
    <source>
        <dbReference type="ARBA" id="ARBA00004651"/>
    </source>
</evidence>
<proteinExistence type="inferred from homology"/>
<dbReference type="RefSeq" id="WP_157672432.1">
    <property type="nucleotide sequence ID" value="NZ_LT629700.1"/>
</dbReference>
<dbReference type="STRING" id="38302.SAMN04488535_0604"/>
<accession>A0A1G9MIC6</accession>
<evidence type="ECO:0000256" key="5">
    <source>
        <dbReference type="ARBA" id="ARBA00022989"/>
    </source>
</evidence>
<feature type="transmembrane region" description="Helical" evidence="8">
    <location>
        <begin position="374"/>
        <end position="396"/>
    </location>
</feature>
<feature type="transmembrane region" description="Helical" evidence="8">
    <location>
        <begin position="233"/>
        <end position="251"/>
    </location>
</feature>
<keyword evidence="3 9" id="KW-0808">Transferase</keyword>
<keyword evidence="9" id="KW-0328">Glycosyltransferase</keyword>
<name>A0A1G9MIC6_9CORY</name>
<feature type="transmembrane region" description="Helical" evidence="8">
    <location>
        <begin position="402"/>
        <end position="420"/>
    </location>
</feature>
<evidence type="ECO:0000256" key="8">
    <source>
        <dbReference type="SAM" id="Phobius"/>
    </source>
</evidence>
<keyword evidence="4 8" id="KW-0812">Transmembrane</keyword>
<gene>
    <name evidence="9" type="ORF">SAMN04488535_0604</name>
</gene>
<evidence type="ECO:0000256" key="7">
    <source>
        <dbReference type="ARBA" id="ARBA00024033"/>
    </source>
</evidence>
<dbReference type="Proteomes" id="UP000199350">
    <property type="component" value="Chromosome I"/>
</dbReference>
<feature type="transmembrane region" description="Helical" evidence="8">
    <location>
        <begin position="300"/>
        <end position="320"/>
    </location>
</feature>
<keyword evidence="6 8" id="KW-0472">Membrane</keyword>
<dbReference type="InterPro" id="IPR018584">
    <property type="entry name" value="GT87"/>
</dbReference>
<dbReference type="OrthoDB" id="4421728at2"/>
<keyword evidence="10" id="KW-1185">Reference proteome</keyword>
<sequence length="432" mass="45564">MRIPDIPGTPDTLPRPPEADAAPLMTPAGWILSAVWAVAAGLAWFPRVVGDDWTSLWVGGRLIARGDWREAYAVSPLDFAYPDSPVWDAIVAEQTSAPFGHPFVHSPGVGVAMSLVSRVLSFDASLLAITVGSAFAVPLLIAASYRFWTQRTLVLPVLSIGTVFVWLTVPLVIARVVGQTTPLIIACCVAAMAVAAQRPRVAGVLLAVAACIKLTPVVLAVGMLAVPSTRRAGAWAAVLVAVYSAVQLIFLPEQVALWAATLGSFSDAHLVAPMNATVGSILYAGERTTEGVAVVRGGSLVPATATALFVAAVVALFVWTWRRSGRFPAKVFLALCLLGPMAVSQILWLHYSVALVLPLIGILAYAVRRSAWKPAAFALGALALLLVRIDFTTTAAPSPVTVLHVVLWAAVLAATALLRVPAEVDYRLARTP</sequence>
<dbReference type="GO" id="GO:0005886">
    <property type="term" value="C:plasma membrane"/>
    <property type="evidence" value="ECO:0007669"/>
    <property type="project" value="UniProtKB-SubCell"/>
</dbReference>
<organism evidence="9 10">
    <name type="scientific">Corynebacterium mycetoides</name>
    <dbReference type="NCBI Taxonomy" id="38302"/>
    <lineage>
        <taxon>Bacteria</taxon>
        <taxon>Bacillati</taxon>
        <taxon>Actinomycetota</taxon>
        <taxon>Actinomycetes</taxon>
        <taxon>Mycobacteriales</taxon>
        <taxon>Corynebacteriaceae</taxon>
        <taxon>Corynebacterium</taxon>
    </lineage>
</organism>
<feature type="transmembrane region" description="Helical" evidence="8">
    <location>
        <begin position="202"/>
        <end position="226"/>
    </location>
</feature>
<comment type="similarity">
    <text evidence="7">Belongs to the glycosyltransferase 87 family.</text>
</comment>
<feature type="transmembrane region" description="Helical" evidence="8">
    <location>
        <begin position="349"/>
        <end position="367"/>
    </location>
</feature>
<evidence type="ECO:0000256" key="4">
    <source>
        <dbReference type="ARBA" id="ARBA00022692"/>
    </source>
</evidence>
<feature type="transmembrane region" description="Helical" evidence="8">
    <location>
        <begin position="24"/>
        <end position="45"/>
    </location>
</feature>
<evidence type="ECO:0000256" key="2">
    <source>
        <dbReference type="ARBA" id="ARBA00022475"/>
    </source>
</evidence>
<feature type="transmembrane region" description="Helical" evidence="8">
    <location>
        <begin position="180"/>
        <end position="196"/>
    </location>
</feature>
<reference evidence="10" key="1">
    <citation type="submission" date="2016-10" db="EMBL/GenBank/DDBJ databases">
        <authorList>
            <person name="Varghese N."/>
            <person name="Submissions S."/>
        </authorList>
    </citation>
    <scope>NUCLEOTIDE SEQUENCE [LARGE SCALE GENOMIC DNA]</scope>
    <source>
        <strain evidence="10">DSM 20632</strain>
    </source>
</reference>
<keyword evidence="2" id="KW-1003">Cell membrane</keyword>
<evidence type="ECO:0000256" key="3">
    <source>
        <dbReference type="ARBA" id="ARBA00022679"/>
    </source>
</evidence>
<dbReference type="GO" id="GO:0016758">
    <property type="term" value="F:hexosyltransferase activity"/>
    <property type="evidence" value="ECO:0007669"/>
    <property type="project" value="InterPro"/>
</dbReference>
<keyword evidence="5 8" id="KW-1133">Transmembrane helix</keyword>
<comment type="subcellular location">
    <subcellularLocation>
        <location evidence="1">Cell membrane</location>
        <topology evidence="1">Multi-pass membrane protein</topology>
    </subcellularLocation>
</comment>
<evidence type="ECO:0000256" key="6">
    <source>
        <dbReference type="ARBA" id="ARBA00023136"/>
    </source>
</evidence>
<dbReference type="EMBL" id="LT629700">
    <property type="protein sequence ID" value="SDL73761.1"/>
    <property type="molecule type" value="Genomic_DNA"/>
</dbReference>
<dbReference type="Pfam" id="PF09594">
    <property type="entry name" value="GT87"/>
    <property type="match status" value="1"/>
</dbReference>
<feature type="transmembrane region" description="Helical" evidence="8">
    <location>
        <begin position="153"/>
        <end position="173"/>
    </location>
</feature>
<evidence type="ECO:0000313" key="9">
    <source>
        <dbReference type="EMBL" id="SDL73761.1"/>
    </source>
</evidence>
<feature type="transmembrane region" description="Helical" evidence="8">
    <location>
        <begin position="126"/>
        <end position="147"/>
    </location>
</feature>
<evidence type="ECO:0000313" key="10">
    <source>
        <dbReference type="Proteomes" id="UP000199350"/>
    </source>
</evidence>